<dbReference type="Proteomes" id="UP000195489">
    <property type="component" value="Chromosome 8"/>
</dbReference>
<reference evidence="3" key="2">
    <citation type="submission" date="2014-05" db="EMBL/GenBank/DDBJ databases">
        <authorList>
            <person name="Aslett M.A."/>
            <person name="De Silva N."/>
        </authorList>
    </citation>
    <scope>NUCLEOTIDE SEQUENCE</scope>
    <source>
        <strain evidence="3">AS</strain>
    </source>
</reference>
<dbReference type="RefSeq" id="XP_742455.2">
    <property type="nucleotide sequence ID" value="XM_737362.2"/>
</dbReference>
<proteinExistence type="predicted"/>
<gene>
    <name evidence="1" type="ORF">PCHAJ_000160300</name>
    <name evidence="3" type="ORF">PCHAS_0817000</name>
    <name evidence="2" type="ORF">PCHCB_000160800</name>
</gene>
<evidence type="ECO:0000313" key="4">
    <source>
        <dbReference type="Proteomes" id="UP000071118"/>
    </source>
</evidence>
<reference evidence="3 4" key="1">
    <citation type="journal article" date="2014" name="BMC Biol.">
        <title>A comprehensive evaluation of rodent malaria parasite genomes and gene expression.</title>
        <authorList>
            <person name="Otto T.D."/>
            <person name="Bohme U."/>
            <person name="Jackson A.P."/>
            <person name="Hunt M."/>
            <person name="Franke-Fayard B."/>
            <person name="Hoeijmakers W.A."/>
            <person name="Religa A.A."/>
            <person name="Robertson L."/>
            <person name="Sanders M."/>
            <person name="Ogun S.A."/>
            <person name="Cunningham D."/>
            <person name="Erhart A."/>
            <person name="Billker O."/>
            <person name="Khan S.M."/>
            <person name="Stunnenberg H.G."/>
            <person name="Langhorne J."/>
            <person name="Holder A.A."/>
            <person name="Waters A.P."/>
            <person name="Newbold C.I."/>
            <person name="Pain A."/>
            <person name="Berriman M."/>
            <person name="Janse C.J."/>
        </authorList>
    </citation>
    <scope>NUCLEOTIDE SEQUENCE [LARGE SCALE GENOMIC DNA]</scope>
    <source>
        <strain evidence="3 4">AS</strain>
    </source>
</reference>
<dbReference type="Proteomes" id="UP000071118">
    <property type="component" value="Chromosome 8"/>
</dbReference>
<dbReference type="EMBL" id="LT608160">
    <property type="protein sequence ID" value="SCN59602.1"/>
    <property type="molecule type" value="Genomic_DNA"/>
</dbReference>
<evidence type="ECO:0000313" key="3">
    <source>
        <dbReference type="EMBL" id="VTZ68378.1"/>
    </source>
</evidence>
<dbReference type="VEuPathDB" id="PlasmoDB:PCHAS_0817000"/>
<evidence type="ECO:0000313" key="1">
    <source>
        <dbReference type="EMBL" id="SCM21117.1"/>
    </source>
</evidence>
<evidence type="ECO:0000313" key="6">
    <source>
        <dbReference type="Proteomes" id="UP000507163"/>
    </source>
</evidence>
<keyword evidence="4" id="KW-1185">Reference proteome</keyword>
<dbReference type="OrthoDB" id="360147at2759"/>
<name>A0A077TJN3_PLACU</name>
<dbReference type="EMBL" id="LK022885">
    <property type="protein sequence ID" value="VTZ68378.1"/>
    <property type="molecule type" value="Genomic_DNA"/>
</dbReference>
<dbReference type="GeneID" id="3495546"/>
<dbReference type="KEGG" id="pcb:PCHAS_0817000"/>
<evidence type="ECO:0000313" key="5">
    <source>
        <dbReference type="Proteomes" id="UP000195489"/>
    </source>
</evidence>
<dbReference type="AlphaFoldDB" id="A0A077TJN3"/>
<organism evidence="1 6">
    <name type="scientific">Plasmodium chabaudi chabaudi</name>
    <dbReference type="NCBI Taxonomy" id="31271"/>
    <lineage>
        <taxon>Eukaryota</taxon>
        <taxon>Sar</taxon>
        <taxon>Alveolata</taxon>
        <taxon>Apicomplexa</taxon>
        <taxon>Aconoidasida</taxon>
        <taxon>Haemosporida</taxon>
        <taxon>Plasmodiidae</taxon>
        <taxon>Plasmodium</taxon>
        <taxon>Plasmodium (Vinckeia)</taxon>
    </lineage>
</organism>
<evidence type="ECO:0000313" key="2">
    <source>
        <dbReference type="EMBL" id="SCN59602.1"/>
    </source>
</evidence>
<accession>A0A077TJN3</accession>
<sequence>MIFRTSYALSSKVCDVLVSFGVRQNKTTFISHPGVMAVSQLLEMKLITRPRATLTQENVNAMVEFDYDLAKKAQIAVDNNLPINFFDLEYIDRPEYLKLLLEEKAVLEKAREEVLKREKGNYQMPDVIKNYKRVEVPRKWRQELEIDEQILKAQPGLKENIELQKIMHDYIQNKSKNNNTQANKKREIKN</sequence>
<reference evidence="5 6" key="3">
    <citation type="submission" date="2016-08" db="EMBL/GenBank/DDBJ databases">
        <authorList>
            <consortium name="Pathogen Informatics"/>
        </authorList>
    </citation>
    <scope>NUCLEOTIDE SEQUENCE [LARGE SCALE GENOMIC DNA]</scope>
    <source>
        <strain evidence="1 6">AJ</strain>
        <strain evidence="3">AS</strain>
        <strain evidence="2 5">CB</strain>
    </source>
</reference>
<dbReference type="EMBL" id="LT608174">
    <property type="protein sequence ID" value="SCM21117.1"/>
    <property type="molecule type" value="Genomic_DNA"/>
</dbReference>
<dbReference type="Proteomes" id="UP000507163">
    <property type="component" value="Chromosome 8"/>
</dbReference>
<protein>
    <submittedName>
        <fullName evidence="3">Cytochrome c oxidase subunit ApiCOX30, putative</fullName>
    </submittedName>
</protein>